<reference evidence="3 4" key="1">
    <citation type="submission" date="2019-08" db="EMBL/GenBank/DDBJ databases">
        <title>Dermacoccus abyssi strain HZAU 226, whole genome Nanopore sequencing project.</title>
        <authorList>
            <person name="Guo A."/>
            <person name="Zhang X."/>
            <person name="Ruan Y."/>
            <person name="Liu W."/>
            <person name="Chen Q."/>
            <person name="Gu L."/>
        </authorList>
    </citation>
    <scope>NUCLEOTIDE SEQUENCE [LARGE SCALE GENOMIC DNA]</scope>
    <source>
        <strain evidence="3 4">HZAU 226</strain>
    </source>
</reference>
<evidence type="ECO:0000256" key="2">
    <source>
        <dbReference type="ARBA" id="ARBA00023125"/>
    </source>
</evidence>
<dbReference type="SUPFAM" id="SSF116734">
    <property type="entry name" value="DNA methylase specificity domain"/>
    <property type="match status" value="1"/>
</dbReference>
<keyword evidence="2" id="KW-0238">DNA-binding</keyword>
<dbReference type="EMBL" id="CP043031">
    <property type="protein sequence ID" value="QEH94330.1"/>
    <property type="molecule type" value="Genomic_DNA"/>
</dbReference>
<organism evidence="3 4">
    <name type="scientific">Dermacoccus abyssi</name>
    <dbReference type="NCBI Taxonomy" id="322596"/>
    <lineage>
        <taxon>Bacteria</taxon>
        <taxon>Bacillati</taxon>
        <taxon>Actinomycetota</taxon>
        <taxon>Actinomycetes</taxon>
        <taxon>Micrococcales</taxon>
        <taxon>Dermacoccaceae</taxon>
        <taxon>Dermacoccus</taxon>
    </lineage>
</organism>
<dbReference type="GO" id="GO:0004519">
    <property type="term" value="F:endonuclease activity"/>
    <property type="evidence" value="ECO:0007669"/>
    <property type="project" value="UniProtKB-KW"/>
</dbReference>
<dbReference type="InterPro" id="IPR044946">
    <property type="entry name" value="Restrct_endonuc_typeI_TRD_sf"/>
</dbReference>
<dbReference type="Proteomes" id="UP000323565">
    <property type="component" value="Chromosome"/>
</dbReference>
<evidence type="ECO:0000313" key="3">
    <source>
        <dbReference type="EMBL" id="QEH94330.1"/>
    </source>
</evidence>
<keyword evidence="3" id="KW-0255">Endonuclease</keyword>
<gene>
    <name evidence="3" type="ORF">FV141_12990</name>
</gene>
<evidence type="ECO:0000256" key="1">
    <source>
        <dbReference type="ARBA" id="ARBA00022747"/>
    </source>
</evidence>
<keyword evidence="1" id="KW-0680">Restriction system</keyword>
<dbReference type="Gene3D" id="1.10.287.1120">
    <property type="entry name" value="Bipartite methylase S protein"/>
    <property type="match status" value="1"/>
</dbReference>
<protein>
    <submittedName>
        <fullName evidence="3">Restriction endonuclease subunit S</fullName>
    </submittedName>
</protein>
<proteinExistence type="predicted"/>
<keyword evidence="3" id="KW-0378">Hydrolase</keyword>
<keyword evidence="3" id="KW-0540">Nuclease</keyword>
<name>A0ABX5ZEN0_9MICO</name>
<evidence type="ECO:0000313" key="4">
    <source>
        <dbReference type="Proteomes" id="UP000323565"/>
    </source>
</evidence>
<accession>A0ABX5ZEN0</accession>
<dbReference type="Gene3D" id="3.90.220.20">
    <property type="entry name" value="DNA methylase specificity domains"/>
    <property type="match status" value="1"/>
</dbReference>
<sequence>MVHAEPAWAVYEQGSTFTAVNSTEVRSFTIKWPTDVKEREAVADVLDDADKELYSLRGRLAKARAIKTGMMQQLLTGRVRLPVEAS</sequence>
<keyword evidence="4" id="KW-1185">Reference proteome</keyword>